<evidence type="ECO:0000256" key="11">
    <source>
        <dbReference type="ARBA" id="ARBA00022884"/>
    </source>
</evidence>
<dbReference type="NCBIfam" id="TIGR00436">
    <property type="entry name" value="era"/>
    <property type="match status" value="1"/>
</dbReference>
<evidence type="ECO:0000256" key="3">
    <source>
        <dbReference type="ARBA" id="ARBA00022517"/>
    </source>
</evidence>
<keyword evidence="3 14" id="KW-0690">Ribosome biogenesis</keyword>
<dbReference type="InterPro" id="IPR002036">
    <property type="entry name" value="YbeY"/>
</dbReference>
<dbReference type="CDD" id="cd22534">
    <property type="entry name" value="KH-II_Era"/>
    <property type="match status" value="1"/>
</dbReference>
<keyword evidence="15" id="KW-0699">rRNA-binding</keyword>
<keyword evidence="10 14" id="KW-0862">Zinc</keyword>
<dbReference type="HAMAP" id="MF_00367">
    <property type="entry name" value="GTPase_Era"/>
    <property type="match status" value="1"/>
</dbReference>
<dbReference type="EMBL" id="CP118868">
    <property type="protein sequence ID" value="WEG35037.1"/>
    <property type="molecule type" value="Genomic_DNA"/>
</dbReference>
<feature type="binding site" evidence="14">
    <location>
        <position position="186"/>
    </location>
    <ligand>
        <name>Zn(2+)</name>
        <dbReference type="ChEBI" id="CHEBI:29105"/>
        <note>catalytic</note>
    </ligand>
</feature>
<dbReference type="PROSITE" id="PS51713">
    <property type="entry name" value="G_ERA"/>
    <property type="match status" value="1"/>
</dbReference>
<evidence type="ECO:0000313" key="20">
    <source>
        <dbReference type="EMBL" id="WEG35037.1"/>
    </source>
</evidence>
<dbReference type="InterPro" id="IPR006073">
    <property type="entry name" value="GTP-bd"/>
</dbReference>
<dbReference type="InterPro" id="IPR030388">
    <property type="entry name" value="G_ERA_dom"/>
</dbReference>
<dbReference type="Gene3D" id="3.30.300.20">
    <property type="match status" value="1"/>
</dbReference>
<accession>A0ABY8C2Y0</accession>
<keyword evidence="14" id="KW-0963">Cytoplasm</keyword>
<keyword evidence="21" id="KW-1185">Reference proteome</keyword>
<feature type="region of interest" description="G3" evidence="16">
    <location>
        <begin position="313"/>
        <end position="316"/>
    </location>
</feature>
<comment type="function">
    <text evidence="15">An essential GTPase that binds both GDP and GTP, with rapid nucleotide exchange. Plays a role in 16S rRNA processing and 30S ribosomal subunit biogenesis and possibly also in cell cycle regulation and energy metabolism.</text>
</comment>
<evidence type="ECO:0000256" key="4">
    <source>
        <dbReference type="ARBA" id="ARBA00022552"/>
    </source>
</evidence>
<dbReference type="Proteomes" id="UP001220478">
    <property type="component" value="Chromosome"/>
</dbReference>
<dbReference type="Gene3D" id="3.40.390.30">
    <property type="entry name" value="Metalloproteases ('zincins'), catalytic domain"/>
    <property type="match status" value="1"/>
</dbReference>
<feature type="binding site" evidence="15">
    <location>
        <begin position="313"/>
        <end position="317"/>
    </location>
    <ligand>
        <name>GTP</name>
        <dbReference type="ChEBI" id="CHEBI:37565"/>
    </ligand>
</feature>
<keyword evidence="15" id="KW-1003">Cell membrane</keyword>
<keyword evidence="7 15" id="KW-0547">Nucleotide-binding</keyword>
<keyword evidence="13 15" id="KW-0472">Membrane</keyword>
<evidence type="ECO:0000256" key="1">
    <source>
        <dbReference type="ARBA" id="ARBA00007921"/>
    </source>
</evidence>
<keyword evidence="5 14" id="KW-0540">Nuclease</keyword>
<dbReference type="NCBIfam" id="NF000908">
    <property type="entry name" value="PRK00089.1"/>
    <property type="match status" value="1"/>
</dbReference>
<keyword evidence="11 15" id="KW-0694">RNA-binding</keyword>
<reference evidence="20 21" key="1">
    <citation type="submission" date="2023-02" db="EMBL/GenBank/DDBJ databases">
        <title>Novel Oscillospiraceae bacterial genomes.</title>
        <authorList>
            <person name="Srinivasan S."/>
            <person name="Austin M.N."/>
            <person name="Fiedler T.L."/>
            <person name="Strenk S.M."/>
            <person name="Agnew K.J."/>
            <person name="Nagana Gowda G.A."/>
            <person name="Raftery D."/>
            <person name="Beamer M.A."/>
            <person name="Achilles S.L."/>
            <person name="Wiesenfeld H.C."/>
            <person name="Fredricks D.N."/>
            <person name="Hillier S.L."/>
        </authorList>
    </citation>
    <scope>NUCLEOTIDE SEQUENCE [LARGE SCALE GENOMIC DNA]</scope>
    <source>
        <strain evidence="20 21">CHIC02 1186E3-8</strain>
    </source>
</reference>
<dbReference type="InterPro" id="IPR027417">
    <property type="entry name" value="P-loop_NTPase"/>
</dbReference>
<dbReference type="InterPro" id="IPR015946">
    <property type="entry name" value="KH_dom-like_a/b"/>
</dbReference>
<evidence type="ECO:0000256" key="5">
    <source>
        <dbReference type="ARBA" id="ARBA00022722"/>
    </source>
</evidence>
<comment type="cofactor">
    <cofactor evidence="14">
        <name>Zn(2+)</name>
        <dbReference type="ChEBI" id="CHEBI:29105"/>
    </cofactor>
    <text evidence="14">Binds 1 zinc ion.</text>
</comment>
<dbReference type="PANTHER" id="PTHR42698:SF1">
    <property type="entry name" value="GTPASE ERA, MITOCHONDRIAL"/>
    <property type="match status" value="1"/>
</dbReference>
<name>A0ABY8C2Y0_9FIRM</name>
<feature type="region of interest" description="G1" evidence="16">
    <location>
        <begin position="266"/>
        <end position="273"/>
    </location>
</feature>
<dbReference type="Pfam" id="PF02130">
    <property type="entry name" value="YbeY"/>
    <property type="match status" value="1"/>
</dbReference>
<dbReference type="Pfam" id="PF01926">
    <property type="entry name" value="MMR_HSR1"/>
    <property type="match status" value="1"/>
</dbReference>
<evidence type="ECO:0000256" key="9">
    <source>
        <dbReference type="ARBA" id="ARBA00022801"/>
    </source>
</evidence>
<dbReference type="NCBIfam" id="TIGR00231">
    <property type="entry name" value="small_GTP"/>
    <property type="match status" value="1"/>
</dbReference>
<comment type="similarity">
    <text evidence="1 15 16 17">Belongs to the TRAFAC class TrmE-Era-EngA-EngB-Septin-like GTPase superfamily. Era GTPase family.</text>
</comment>
<feature type="binding site" evidence="14">
    <location>
        <position position="192"/>
    </location>
    <ligand>
        <name>Zn(2+)</name>
        <dbReference type="ChEBI" id="CHEBI:29105"/>
        <note>catalytic</note>
    </ligand>
</feature>
<protein>
    <recommendedName>
        <fullName evidence="14 15">Multifunctional fusion protein</fullName>
    </recommendedName>
    <domain>
        <recommendedName>
            <fullName evidence="14">Endoribonuclease YbeY</fullName>
            <ecNumber evidence="14">3.1.-.-</ecNumber>
        </recommendedName>
    </domain>
    <domain>
        <recommendedName>
            <fullName evidence="15">GTPase Era</fullName>
        </recommendedName>
    </domain>
</protein>
<comment type="function">
    <text evidence="14">Single strand-specific metallo-endoribonuclease involved in late-stage 70S ribosome quality control and in maturation of the 3' terminus of the 16S rRNA.</text>
</comment>
<comment type="similarity">
    <text evidence="2 14">Belongs to the endoribonuclease YbeY family.</text>
</comment>
<dbReference type="CDD" id="cd04163">
    <property type="entry name" value="Era"/>
    <property type="match status" value="1"/>
</dbReference>
<dbReference type="InterPro" id="IPR023091">
    <property type="entry name" value="MetalPrtase_cat_dom_sf_prd"/>
</dbReference>
<keyword evidence="8 14" id="KW-0255">Endonuclease</keyword>
<keyword evidence="9 14" id="KW-0378">Hydrolase</keyword>
<feature type="binding site" evidence="14">
    <location>
        <position position="182"/>
    </location>
    <ligand>
        <name>Zn(2+)</name>
        <dbReference type="ChEBI" id="CHEBI:29105"/>
        <note>catalytic</note>
    </ligand>
</feature>
<feature type="region of interest" description="G4" evidence="16">
    <location>
        <begin position="376"/>
        <end position="379"/>
    </location>
</feature>
<dbReference type="HAMAP" id="MF_00009">
    <property type="entry name" value="Endoribonucl_YbeY"/>
    <property type="match status" value="1"/>
</dbReference>
<comment type="subunit">
    <text evidence="15">Monomer.</text>
</comment>
<evidence type="ECO:0000256" key="7">
    <source>
        <dbReference type="ARBA" id="ARBA00022741"/>
    </source>
</evidence>
<dbReference type="Gene3D" id="3.40.50.300">
    <property type="entry name" value="P-loop containing nucleotide triphosphate hydrolases"/>
    <property type="match status" value="1"/>
</dbReference>
<sequence length="564" mass="63689">MLARIKLYHDFESAAEFQAQFAVPDSYMAACNYNLDILLDAWQAALTKLLQTTLQTGAASLLKSLENKADYVEMNVNLGSAAAIRKLNKEYRQKDYVTDVLSFPHYELKEGKLLQPLMPYDLEPEMPEEADVAEMSAEDEERMAPKEVFNLGDIYLCGDKVREQAENYGHSYWREFNFLCCHGFLHVLGYDHEEGQREESLQFALQDQILGNLLILRENPELKPAELIALAKEYNESPCLPLTAVPQAQTEDLPADFKSGFVAIVGRPNVGKSTLLNEISGAYLAITSAKAQTTRDNIRTIYNTKDSQIIFTDTPGVHTASDKLGDYMNQSGLAAIKDADAVLLLVDAAYAYPGKVEHKLLERLSELHKPAILVINKADTVVKQKLLPLIAAYSKLYQFQAVVPIAALKSDGIAELLTEIIRILPQGPRYYPLDYFTDQTERNLCAELIREQVLKYYHKELPYGVAVEIEKFAEETDATGERCLVKLQAAIITERASHKKMLIGKDGQAIKRMASSARIKIEEALECKVYLEVRVKVRENWRDKSIYLNDYGYNLKKAQNRPLQ</sequence>
<evidence type="ECO:0000313" key="21">
    <source>
        <dbReference type="Proteomes" id="UP001220478"/>
    </source>
</evidence>
<comment type="subcellular location">
    <subcellularLocation>
        <location evidence="15">Cytoplasm</location>
    </subcellularLocation>
    <subcellularLocation>
        <location evidence="15">Cell membrane</location>
        <topology evidence="15">Peripheral membrane protein</topology>
    </subcellularLocation>
</comment>
<feature type="region of interest" description="G2" evidence="16">
    <location>
        <begin position="292"/>
        <end position="296"/>
    </location>
</feature>
<evidence type="ECO:0000256" key="17">
    <source>
        <dbReference type="RuleBase" id="RU003761"/>
    </source>
</evidence>
<feature type="domain" description="KH type-2" evidence="18">
    <location>
        <begin position="449"/>
        <end position="539"/>
    </location>
</feature>
<dbReference type="SUPFAM" id="SSF52540">
    <property type="entry name" value="P-loop containing nucleoside triphosphate hydrolases"/>
    <property type="match status" value="1"/>
</dbReference>
<organism evidence="20 21">
    <name type="scientific">Amygdalobacter indicium</name>
    <dbReference type="NCBI Taxonomy" id="3029272"/>
    <lineage>
        <taxon>Bacteria</taxon>
        <taxon>Bacillati</taxon>
        <taxon>Bacillota</taxon>
        <taxon>Clostridia</taxon>
        <taxon>Eubacteriales</taxon>
        <taxon>Oscillospiraceae</taxon>
        <taxon>Amygdalobacter</taxon>
    </lineage>
</organism>
<evidence type="ECO:0000256" key="6">
    <source>
        <dbReference type="ARBA" id="ARBA00022723"/>
    </source>
</evidence>
<keyword evidence="4 14" id="KW-0698">rRNA processing</keyword>
<evidence type="ECO:0000259" key="18">
    <source>
        <dbReference type="PROSITE" id="PS50823"/>
    </source>
</evidence>
<evidence type="ECO:0000256" key="13">
    <source>
        <dbReference type="ARBA" id="ARBA00023136"/>
    </source>
</evidence>
<dbReference type="SUPFAM" id="SSF54814">
    <property type="entry name" value="Prokaryotic type KH domain (KH-domain type II)"/>
    <property type="match status" value="1"/>
</dbReference>
<feature type="domain" description="Era-type G" evidence="19">
    <location>
        <begin position="258"/>
        <end position="426"/>
    </location>
</feature>
<gene>
    <name evidence="15 20" type="primary">era</name>
    <name evidence="14" type="synonym">ybeY</name>
    <name evidence="20" type="ORF">PYS61_03580</name>
</gene>
<evidence type="ECO:0000259" key="19">
    <source>
        <dbReference type="PROSITE" id="PS51713"/>
    </source>
</evidence>
<feature type="binding site" evidence="15">
    <location>
        <begin position="266"/>
        <end position="273"/>
    </location>
    <ligand>
        <name>GTP</name>
        <dbReference type="ChEBI" id="CHEBI:37565"/>
    </ligand>
</feature>
<keyword evidence="6 14" id="KW-0479">Metal-binding</keyword>
<dbReference type="InterPro" id="IPR005662">
    <property type="entry name" value="GTPase_Era-like"/>
</dbReference>
<proteinExistence type="inferred from homology"/>
<dbReference type="InterPro" id="IPR009019">
    <property type="entry name" value="KH_sf_prok-type"/>
</dbReference>
<dbReference type="Pfam" id="PF07650">
    <property type="entry name" value="KH_2"/>
    <property type="match status" value="1"/>
</dbReference>
<feature type="region of interest" description="G5" evidence="16">
    <location>
        <begin position="405"/>
        <end position="407"/>
    </location>
</feature>
<keyword evidence="12 15" id="KW-0342">GTP-binding</keyword>
<dbReference type="RefSeq" id="WP_315571067.1">
    <property type="nucleotide sequence ID" value="NZ_CP118868.1"/>
</dbReference>
<evidence type="ECO:0000256" key="10">
    <source>
        <dbReference type="ARBA" id="ARBA00022833"/>
    </source>
</evidence>
<evidence type="ECO:0000256" key="14">
    <source>
        <dbReference type="HAMAP-Rule" id="MF_00009"/>
    </source>
</evidence>
<dbReference type="PROSITE" id="PS50823">
    <property type="entry name" value="KH_TYPE_2"/>
    <property type="match status" value="1"/>
</dbReference>
<dbReference type="PANTHER" id="PTHR42698">
    <property type="entry name" value="GTPASE ERA"/>
    <property type="match status" value="1"/>
</dbReference>
<dbReference type="PRINTS" id="PR00326">
    <property type="entry name" value="GTP1OBG"/>
</dbReference>
<evidence type="ECO:0000256" key="15">
    <source>
        <dbReference type="HAMAP-Rule" id="MF_00367"/>
    </source>
</evidence>
<dbReference type="EC" id="3.1.-.-" evidence="14"/>
<evidence type="ECO:0000256" key="16">
    <source>
        <dbReference type="PROSITE-ProRule" id="PRU01050"/>
    </source>
</evidence>
<evidence type="ECO:0000256" key="12">
    <source>
        <dbReference type="ARBA" id="ARBA00023134"/>
    </source>
</evidence>
<feature type="binding site" evidence="15">
    <location>
        <begin position="376"/>
        <end position="379"/>
    </location>
    <ligand>
        <name>GTP</name>
        <dbReference type="ChEBI" id="CHEBI:37565"/>
    </ligand>
</feature>
<dbReference type="NCBIfam" id="TIGR00043">
    <property type="entry name" value="rRNA maturation RNase YbeY"/>
    <property type="match status" value="1"/>
</dbReference>
<dbReference type="SUPFAM" id="SSF55486">
    <property type="entry name" value="Metalloproteases ('zincins'), catalytic domain"/>
    <property type="match status" value="1"/>
</dbReference>
<evidence type="ECO:0000256" key="2">
    <source>
        <dbReference type="ARBA" id="ARBA00010875"/>
    </source>
</evidence>
<dbReference type="InterPro" id="IPR004044">
    <property type="entry name" value="KH_dom_type_2"/>
</dbReference>
<evidence type="ECO:0000256" key="8">
    <source>
        <dbReference type="ARBA" id="ARBA00022759"/>
    </source>
</evidence>
<dbReference type="InterPro" id="IPR005225">
    <property type="entry name" value="Small_GTP-bd"/>
</dbReference>